<reference evidence="14" key="2">
    <citation type="journal article" date="2016" name="Sci. Rep.">
        <title>Dictyocaulus viviparus genome, variome and transcriptome elucidate lungworm biology and support future intervention.</title>
        <authorList>
            <person name="McNulty S.N."/>
            <person name="Strube C."/>
            <person name="Rosa B.A."/>
            <person name="Martin J.C."/>
            <person name="Tyagi R."/>
            <person name="Choi Y.J."/>
            <person name="Wang Q."/>
            <person name="Hallsworth Pepin K."/>
            <person name="Zhang X."/>
            <person name="Ozersky P."/>
            <person name="Wilson R.K."/>
            <person name="Sternberg P.W."/>
            <person name="Gasser R.B."/>
            <person name="Mitreva M."/>
        </authorList>
    </citation>
    <scope>NUCLEOTIDE SEQUENCE [LARGE SCALE GENOMIC DNA]</scope>
    <source>
        <strain evidence="14">HannoverDv2000</strain>
    </source>
</reference>
<evidence type="ECO:0000256" key="6">
    <source>
        <dbReference type="ARBA" id="ARBA00022946"/>
    </source>
</evidence>
<dbReference type="Proteomes" id="UP000053766">
    <property type="component" value="Unassembled WGS sequence"/>
</dbReference>
<dbReference type="OrthoDB" id="18577at2759"/>
<keyword evidence="12" id="KW-0816">Tricarboxylic acid cycle</keyword>
<dbReference type="InterPro" id="IPR007992">
    <property type="entry name" value="CybS"/>
</dbReference>
<comment type="function">
    <text evidence="12">Membrane-anchoring subunit of succinate dehydrogenase (SDH) that is involved in complex II of the mitochondrial electron transport chain and is responsible for transferring electrons from succinate to ubiquinone (coenzyme Q).</text>
</comment>
<dbReference type="GO" id="GO:0046872">
    <property type="term" value="F:metal ion binding"/>
    <property type="evidence" value="ECO:0007669"/>
    <property type="project" value="UniProtKB-KW"/>
</dbReference>
<evidence type="ECO:0000313" key="14">
    <source>
        <dbReference type="Proteomes" id="UP000053766"/>
    </source>
</evidence>
<comment type="similarity">
    <text evidence="2 12">Belongs to the CybS family.</text>
</comment>
<evidence type="ECO:0000256" key="7">
    <source>
        <dbReference type="ARBA" id="ARBA00022989"/>
    </source>
</evidence>
<evidence type="ECO:0000256" key="5">
    <source>
        <dbReference type="ARBA" id="ARBA00022792"/>
    </source>
</evidence>
<keyword evidence="5 12" id="KW-0999">Mitochondrion inner membrane</keyword>
<protein>
    <recommendedName>
        <fullName evidence="12">Succinate dehydrogenase [ubiquinone] cytochrome b small subunit</fullName>
    </recommendedName>
</protein>
<dbReference type="PANTHER" id="PTHR13337">
    <property type="entry name" value="SUCCINATE DEHYDROGENASE"/>
    <property type="match status" value="1"/>
</dbReference>
<organism evidence="13 14">
    <name type="scientific">Dictyocaulus viviparus</name>
    <name type="common">Bovine lungworm</name>
    <dbReference type="NCBI Taxonomy" id="29172"/>
    <lineage>
        <taxon>Eukaryota</taxon>
        <taxon>Metazoa</taxon>
        <taxon>Ecdysozoa</taxon>
        <taxon>Nematoda</taxon>
        <taxon>Chromadorea</taxon>
        <taxon>Rhabditida</taxon>
        <taxon>Rhabditina</taxon>
        <taxon>Rhabditomorpha</taxon>
        <taxon>Strongyloidea</taxon>
        <taxon>Metastrongylidae</taxon>
        <taxon>Dictyocaulus</taxon>
    </lineage>
</organism>
<proteinExistence type="inferred from homology"/>
<evidence type="ECO:0000256" key="11">
    <source>
        <dbReference type="PIRSR" id="PIRSR607992-2"/>
    </source>
</evidence>
<dbReference type="SUPFAM" id="SSF81343">
    <property type="entry name" value="Fumarate reductase respiratory complex transmembrane subunits"/>
    <property type="match status" value="1"/>
</dbReference>
<dbReference type="EMBL" id="KN716174">
    <property type="protein sequence ID" value="KJH51905.1"/>
    <property type="molecule type" value="Genomic_DNA"/>
</dbReference>
<evidence type="ECO:0000256" key="3">
    <source>
        <dbReference type="ARBA" id="ARBA00022448"/>
    </source>
</evidence>
<evidence type="ECO:0000256" key="12">
    <source>
        <dbReference type="RuleBase" id="RU364031"/>
    </source>
</evidence>
<evidence type="ECO:0000256" key="1">
    <source>
        <dbReference type="ARBA" id="ARBA00004448"/>
    </source>
</evidence>
<keyword evidence="7" id="KW-1133">Transmembrane helix</keyword>
<keyword evidence="12" id="KW-0249">Electron transport</keyword>
<keyword evidence="9 12" id="KW-0472">Membrane</keyword>
<dbReference type="STRING" id="29172.A0A0D8Y598"/>
<feature type="binding site" description="axial binding residue" evidence="11">
    <location>
        <position position="89"/>
    </location>
    <ligand>
        <name>heme b</name>
        <dbReference type="ChEBI" id="CHEBI:60344"/>
        <note>ligand shared with SDHC</note>
    </ligand>
    <ligandPart>
        <name>Fe</name>
        <dbReference type="ChEBI" id="CHEBI:18248"/>
    </ligandPart>
</feature>
<evidence type="ECO:0000256" key="4">
    <source>
        <dbReference type="ARBA" id="ARBA00022692"/>
    </source>
</evidence>
<gene>
    <name evidence="13" type="ORF">DICVIV_01886</name>
</gene>
<evidence type="ECO:0000256" key="8">
    <source>
        <dbReference type="ARBA" id="ARBA00023128"/>
    </source>
</evidence>
<keyword evidence="3 12" id="KW-0813">Transport</keyword>
<evidence type="ECO:0000313" key="13">
    <source>
        <dbReference type="EMBL" id="KJH51905.1"/>
    </source>
</evidence>
<dbReference type="Pfam" id="PF05328">
    <property type="entry name" value="CybS"/>
    <property type="match status" value="1"/>
</dbReference>
<keyword evidence="12" id="KW-0349">Heme</keyword>
<keyword evidence="4" id="KW-0812">Transmembrane</keyword>
<feature type="binding site" evidence="10">
    <location>
        <position position="101"/>
    </location>
    <ligand>
        <name>a ubiquinone</name>
        <dbReference type="ChEBI" id="CHEBI:16389"/>
        <note>ligand shared with IP/SDHB</note>
    </ligand>
</feature>
<dbReference type="PANTHER" id="PTHR13337:SF2">
    <property type="entry name" value="SUCCINATE DEHYDROGENASE [UBIQUINONE] CYTOCHROME B SMALL SUBUNIT, MITOCHONDRIAL"/>
    <property type="match status" value="1"/>
</dbReference>
<accession>A0A0D8Y598</accession>
<dbReference type="InterPro" id="IPR034804">
    <property type="entry name" value="SQR/QFR_C/D"/>
</dbReference>
<keyword evidence="8 12" id="KW-0496">Mitochondrion</keyword>
<keyword evidence="11" id="KW-0408">Iron</keyword>
<dbReference type="GO" id="GO:0020037">
    <property type="term" value="F:heme binding"/>
    <property type="evidence" value="ECO:0007669"/>
    <property type="project" value="TreeGrafter"/>
</dbReference>
<keyword evidence="14" id="KW-1185">Reference proteome</keyword>
<sequence length="150" mass="16350">MLVPLRQVGLVRRTFPIVQRMPRLCTPLATNAIRTSSALDDGASKTHDHSLHFKLERYFAAGMVPVIPAAYFIHGSLMDSLLTVILTLHIHWGVQGVIQDYARPFVIGDAAAKAARAGVYVITAALLAGLLHFNTNDVGITKAFELVFSL</sequence>
<evidence type="ECO:0000256" key="10">
    <source>
        <dbReference type="PIRSR" id="PIRSR607992-1"/>
    </source>
</evidence>
<evidence type="ECO:0000256" key="9">
    <source>
        <dbReference type="ARBA" id="ARBA00023136"/>
    </source>
</evidence>
<dbReference type="AlphaFoldDB" id="A0A0D8Y598"/>
<keyword evidence="11 12" id="KW-0479">Metal-binding</keyword>
<dbReference type="GO" id="GO:0005743">
    <property type="term" value="C:mitochondrial inner membrane"/>
    <property type="evidence" value="ECO:0007669"/>
    <property type="project" value="UniProtKB-SubCell"/>
</dbReference>
<dbReference type="GO" id="GO:0006099">
    <property type="term" value="P:tricarboxylic acid cycle"/>
    <property type="evidence" value="ECO:0007669"/>
    <property type="project" value="UniProtKB-KW"/>
</dbReference>
<evidence type="ECO:0000256" key="2">
    <source>
        <dbReference type="ARBA" id="ARBA00007294"/>
    </source>
</evidence>
<name>A0A0D8Y598_DICVI</name>
<keyword evidence="6 12" id="KW-0809">Transit peptide</keyword>
<dbReference type="GO" id="GO:0048039">
    <property type="term" value="F:ubiquinone binding"/>
    <property type="evidence" value="ECO:0007669"/>
    <property type="project" value="TreeGrafter"/>
</dbReference>
<comment type="subcellular location">
    <subcellularLocation>
        <location evidence="1 12">Mitochondrion inner membrane</location>
        <topology evidence="1 12">Multi-pass membrane protein</topology>
    </subcellularLocation>
</comment>
<reference evidence="13 14" key="1">
    <citation type="submission" date="2013-11" db="EMBL/GenBank/DDBJ databases">
        <title>Draft genome of the bovine lungworm Dictyocaulus viviparus.</title>
        <authorList>
            <person name="Mitreva M."/>
        </authorList>
    </citation>
    <scope>NUCLEOTIDE SEQUENCE [LARGE SCALE GENOMIC DNA]</scope>
    <source>
        <strain evidence="13 14">HannoverDv2000</strain>
    </source>
</reference>
<dbReference type="Gene3D" id="1.20.1300.10">
    <property type="entry name" value="Fumarate reductase/succinate dehydrogenase, transmembrane subunit"/>
    <property type="match status" value="1"/>
</dbReference>
<dbReference type="CDD" id="cd03496">
    <property type="entry name" value="SQR_TypeC_CybS"/>
    <property type="match status" value="1"/>
</dbReference>
<dbReference type="GO" id="GO:0006121">
    <property type="term" value="P:mitochondrial electron transport, succinate to ubiquinone"/>
    <property type="evidence" value="ECO:0007669"/>
    <property type="project" value="TreeGrafter"/>
</dbReference>